<organism evidence="2 3">
    <name type="scientific">Streblomastix strix</name>
    <dbReference type="NCBI Taxonomy" id="222440"/>
    <lineage>
        <taxon>Eukaryota</taxon>
        <taxon>Metamonada</taxon>
        <taxon>Preaxostyla</taxon>
        <taxon>Oxymonadida</taxon>
        <taxon>Streblomastigidae</taxon>
        <taxon>Streblomastix</taxon>
    </lineage>
</organism>
<accession>A0A5J4S9J4</accession>
<dbReference type="Proteomes" id="UP000324800">
    <property type="component" value="Unassembled WGS sequence"/>
</dbReference>
<dbReference type="EMBL" id="SNRW01040688">
    <property type="protein sequence ID" value="KAA6342105.1"/>
    <property type="molecule type" value="Genomic_DNA"/>
</dbReference>
<feature type="compositionally biased region" description="Basic residues" evidence="1">
    <location>
        <begin position="102"/>
        <end position="112"/>
    </location>
</feature>
<dbReference type="AlphaFoldDB" id="A0A5J4S9J4"/>
<feature type="compositionally biased region" description="Basic and acidic residues" evidence="1">
    <location>
        <begin position="113"/>
        <end position="135"/>
    </location>
</feature>
<dbReference type="OrthoDB" id="6715177at2759"/>
<evidence type="ECO:0000256" key="1">
    <source>
        <dbReference type="SAM" id="MobiDB-lite"/>
    </source>
</evidence>
<reference evidence="2 3" key="1">
    <citation type="submission" date="2019-03" db="EMBL/GenBank/DDBJ databases">
        <title>Single cell metagenomics reveals metabolic interactions within the superorganism composed of flagellate Streblomastix strix and complex community of Bacteroidetes bacteria on its surface.</title>
        <authorList>
            <person name="Treitli S.C."/>
            <person name="Kolisko M."/>
            <person name="Husnik F."/>
            <person name="Keeling P."/>
            <person name="Hampl V."/>
        </authorList>
    </citation>
    <scope>NUCLEOTIDE SEQUENCE [LARGE SCALE GENOMIC DNA]</scope>
    <source>
        <strain evidence="2">ST1C</strain>
    </source>
</reference>
<name>A0A5J4S9J4_9EUKA</name>
<feature type="non-terminal residue" evidence="2">
    <location>
        <position position="165"/>
    </location>
</feature>
<evidence type="ECO:0000313" key="2">
    <source>
        <dbReference type="EMBL" id="KAA6342105.1"/>
    </source>
</evidence>
<sequence length="165" mass="18620">MAGQTNDTKQSIELLVQILNKGVVTFHTKVDVSVEPLHIQLVQVLSNINKNIVISYYYANQFGNIAYKEQFNFEILKSKLRQPATASAETSSVRLNRTYQQKVKHNEKKHHFTDKSKQHHFTDKSKKGAEKDLRGAPKVQKNRIKAGMIKAETSTAKAALMDPAA</sequence>
<proteinExistence type="predicted"/>
<feature type="region of interest" description="Disordered" evidence="1">
    <location>
        <begin position="102"/>
        <end position="165"/>
    </location>
</feature>
<evidence type="ECO:0000313" key="3">
    <source>
        <dbReference type="Proteomes" id="UP000324800"/>
    </source>
</evidence>
<comment type="caution">
    <text evidence="2">The sequence shown here is derived from an EMBL/GenBank/DDBJ whole genome shotgun (WGS) entry which is preliminary data.</text>
</comment>
<protein>
    <submittedName>
        <fullName evidence="2">Uncharacterized protein</fullName>
    </submittedName>
</protein>
<gene>
    <name evidence="2" type="ORF">EZS28_052415</name>
</gene>